<evidence type="ECO:0000256" key="12">
    <source>
        <dbReference type="ARBA" id="ARBA00022840"/>
    </source>
</evidence>
<evidence type="ECO:0000256" key="2">
    <source>
        <dbReference type="ARBA" id="ARBA00012513"/>
    </source>
</evidence>
<dbReference type="InterPro" id="IPR017441">
    <property type="entry name" value="Protein_kinase_ATP_BS"/>
</dbReference>
<evidence type="ECO:0000256" key="13">
    <source>
        <dbReference type="ARBA" id="ARBA00022989"/>
    </source>
</evidence>
<keyword evidence="14 19" id="KW-0472">Membrane</keyword>
<evidence type="ECO:0000256" key="16">
    <source>
        <dbReference type="ARBA" id="ARBA00047899"/>
    </source>
</evidence>
<dbReference type="KEGG" id="qsa:O6P43_018256"/>
<sequence length="911" mass="102280">MRVASKWVLFLEAYLIFSSLVISFGNFNVAAAKIKEERVERKLANHDQSAAKIKEERAERKLANDDQSGFISIDCGLPKNSTYIEETTSINYISDATFIDTGVSKMLSPESRVTHQQQLWHLRSFPEGIRNCYRINITSGTKYLIRASFLYENYDGQNDLPEFELHLGANLWDTVKLENASLSVTPEIIHVPSLHYISICLVNIDSGTPFISAIELRTLKDTTYLTQSGSLSRLRRFDLGSSSNRGYRYNYDVYDRFWLPRAYNKDWKSISTSFTPDSFSQNDYQPPEVVMSTAATPLDATASFDLSWNPDNAGSQYYVYMHFAELQKLLANESRAFNISLNGKHWYGPLVPDYLSTTTVYSRSALSRRQYQISLYMTENSTLPPIINAIEIYIVKDLLQSETEQGDVDAITNIKATYKVSRNWQGDPCAPVTYLWDGLNCSYDGYESPRITSLDLSSSGLTGEIAPHISKLTMLHYLDLSNNSLSGPMPDFLSKLQSLKVLKLEKNNLIGSVALELIEKSKNGLLTLSVEENPYLCSSASCKNKKKNIVIPIVASVGGFFILLFTAAAIFWILKKKISHVSNKPQGASLESKKRQYTYSDVLKITYNFRRILGKGGFGTVYHGYIDSTQVAVKMLSPSSVQGYQQFQAEVKLLMRVHHRNLTSLVGYCNEETHMGLIYEYMELGNLNEHLSGEDNGAKLLSWGDRLRIAMDAAQGLEYLHNGCKPPIVHRDVKCTNILLNESLQAKLADFGLSKIFPTDGGTHVSTIVAGTPGYLDPEYFMSNRLTEKSDVFSFGVVLLEIITRQPVIIGKEKTHIRNWVSSMLAKGDIKNIVDSRLHGDFDNNSAWKAVETAMACVSPNSTNRPTMNDVVMELKESLASELSRKNLNRGCETKDSIELVSITEVTPIAR</sequence>
<gene>
    <name evidence="21" type="ORF">O6P43_018256</name>
</gene>
<evidence type="ECO:0000256" key="19">
    <source>
        <dbReference type="SAM" id="Phobius"/>
    </source>
</evidence>
<protein>
    <recommendedName>
        <fullName evidence="2">non-specific serine/threonine protein kinase</fullName>
        <ecNumber evidence="2">2.7.11.1</ecNumber>
    </recommendedName>
</protein>
<evidence type="ECO:0000256" key="7">
    <source>
        <dbReference type="ARBA" id="ARBA00022692"/>
    </source>
</evidence>
<evidence type="ECO:0000256" key="14">
    <source>
        <dbReference type="ARBA" id="ARBA00023136"/>
    </source>
</evidence>
<feature type="transmembrane region" description="Helical" evidence="19">
    <location>
        <begin position="549"/>
        <end position="574"/>
    </location>
</feature>
<dbReference type="PROSITE" id="PS00108">
    <property type="entry name" value="PROTEIN_KINASE_ST"/>
    <property type="match status" value="1"/>
</dbReference>
<keyword evidence="8" id="KW-0732">Signal</keyword>
<evidence type="ECO:0000256" key="6">
    <source>
        <dbReference type="ARBA" id="ARBA00022679"/>
    </source>
</evidence>
<accession>A0AAD7LTJ5</accession>
<dbReference type="GO" id="GO:0004674">
    <property type="term" value="F:protein serine/threonine kinase activity"/>
    <property type="evidence" value="ECO:0007669"/>
    <property type="project" value="UniProtKB-KW"/>
</dbReference>
<dbReference type="AlphaFoldDB" id="A0AAD7LTJ5"/>
<evidence type="ECO:0000256" key="10">
    <source>
        <dbReference type="ARBA" id="ARBA00022741"/>
    </source>
</evidence>
<dbReference type="SUPFAM" id="SSF52058">
    <property type="entry name" value="L domain-like"/>
    <property type="match status" value="1"/>
</dbReference>
<comment type="catalytic activity">
    <reaction evidence="17">
        <text>L-seryl-[protein] + ATP = O-phospho-L-seryl-[protein] + ADP + H(+)</text>
        <dbReference type="Rhea" id="RHEA:17989"/>
        <dbReference type="Rhea" id="RHEA-COMP:9863"/>
        <dbReference type="Rhea" id="RHEA-COMP:11604"/>
        <dbReference type="ChEBI" id="CHEBI:15378"/>
        <dbReference type="ChEBI" id="CHEBI:29999"/>
        <dbReference type="ChEBI" id="CHEBI:30616"/>
        <dbReference type="ChEBI" id="CHEBI:83421"/>
        <dbReference type="ChEBI" id="CHEBI:456216"/>
        <dbReference type="EC" id="2.7.11.1"/>
    </reaction>
</comment>
<keyword evidence="4" id="KW-0597">Phosphoprotein</keyword>
<dbReference type="Gene3D" id="3.30.200.20">
    <property type="entry name" value="Phosphorylase Kinase, domain 1"/>
    <property type="match status" value="1"/>
</dbReference>
<keyword evidence="12 18" id="KW-0067">ATP-binding</keyword>
<evidence type="ECO:0000256" key="3">
    <source>
        <dbReference type="ARBA" id="ARBA00022527"/>
    </source>
</evidence>
<dbReference type="CDD" id="cd14066">
    <property type="entry name" value="STKc_IRAK"/>
    <property type="match status" value="1"/>
</dbReference>
<evidence type="ECO:0000256" key="9">
    <source>
        <dbReference type="ARBA" id="ARBA00022737"/>
    </source>
</evidence>
<evidence type="ECO:0000256" key="8">
    <source>
        <dbReference type="ARBA" id="ARBA00022729"/>
    </source>
</evidence>
<evidence type="ECO:0000313" key="22">
    <source>
        <dbReference type="Proteomes" id="UP001163823"/>
    </source>
</evidence>
<keyword evidence="5" id="KW-0433">Leucine-rich repeat</keyword>
<dbReference type="InterPro" id="IPR032675">
    <property type="entry name" value="LRR_dom_sf"/>
</dbReference>
<dbReference type="Pfam" id="PF12819">
    <property type="entry name" value="Malectin_like"/>
    <property type="match status" value="1"/>
</dbReference>
<dbReference type="GO" id="GO:0005524">
    <property type="term" value="F:ATP binding"/>
    <property type="evidence" value="ECO:0007669"/>
    <property type="project" value="UniProtKB-UniRule"/>
</dbReference>
<dbReference type="InterPro" id="IPR000719">
    <property type="entry name" value="Prot_kinase_dom"/>
</dbReference>
<reference evidence="21" key="1">
    <citation type="journal article" date="2023" name="Science">
        <title>Elucidation of the pathway for biosynthesis of saponin adjuvants from the soapbark tree.</title>
        <authorList>
            <person name="Reed J."/>
            <person name="Orme A."/>
            <person name="El-Demerdash A."/>
            <person name="Owen C."/>
            <person name="Martin L.B.B."/>
            <person name="Misra R.C."/>
            <person name="Kikuchi S."/>
            <person name="Rejzek M."/>
            <person name="Martin A.C."/>
            <person name="Harkess A."/>
            <person name="Leebens-Mack J."/>
            <person name="Louveau T."/>
            <person name="Stephenson M.J."/>
            <person name="Osbourn A."/>
        </authorList>
    </citation>
    <scope>NUCLEOTIDE SEQUENCE</scope>
    <source>
        <strain evidence="21">S10</strain>
    </source>
</reference>
<keyword evidence="13 19" id="KW-1133">Transmembrane helix</keyword>
<dbReference type="Gene3D" id="2.60.120.430">
    <property type="entry name" value="Galactose-binding lectin"/>
    <property type="match status" value="1"/>
</dbReference>
<feature type="binding site" evidence="18">
    <location>
        <position position="634"/>
    </location>
    <ligand>
        <name>ATP</name>
        <dbReference type="ChEBI" id="CHEBI:30616"/>
    </ligand>
</feature>
<dbReference type="Proteomes" id="UP001163823">
    <property type="component" value="Chromosome 7"/>
</dbReference>
<evidence type="ECO:0000256" key="5">
    <source>
        <dbReference type="ARBA" id="ARBA00022614"/>
    </source>
</evidence>
<organism evidence="21 22">
    <name type="scientific">Quillaja saponaria</name>
    <name type="common">Soap bark tree</name>
    <dbReference type="NCBI Taxonomy" id="32244"/>
    <lineage>
        <taxon>Eukaryota</taxon>
        <taxon>Viridiplantae</taxon>
        <taxon>Streptophyta</taxon>
        <taxon>Embryophyta</taxon>
        <taxon>Tracheophyta</taxon>
        <taxon>Spermatophyta</taxon>
        <taxon>Magnoliopsida</taxon>
        <taxon>eudicotyledons</taxon>
        <taxon>Gunneridae</taxon>
        <taxon>Pentapetalae</taxon>
        <taxon>rosids</taxon>
        <taxon>fabids</taxon>
        <taxon>Fabales</taxon>
        <taxon>Quillajaceae</taxon>
        <taxon>Quillaja</taxon>
    </lineage>
</organism>
<dbReference type="EC" id="2.7.11.1" evidence="2"/>
<dbReference type="Pfam" id="PF07714">
    <property type="entry name" value="PK_Tyr_Ser-Thr"/>
    <property type="match status" value="1"/>
</dbReference>
<keyword evidence="11 21" id="KW-0418">Kinase</keyword>
<evidence type="ECO:0000256" key="1">
    <source>
        <dbReference type="ARBA" id="ARBA00004167"/>
    </source>
</evidence>
<dbReference type="PANTHER" id="PTHR45631">
    <property type="entry name" value="OS07G0107800 PROTEIN-RELATED"/>
    <property type="match status" value="1"/>
</dbReference>
<evidence type="ECO:0000259" key="20">
    <source>
        <dbReference type="PROSITE" id="PS50011"/>
    </source>
</evidence>
<dbReference type="FunFam" id="3.80.10.10:FF:000129">
    <property type="entry name" value="Leucine-rich repeat receptor-like kinase"/>
    <property type="match status" value="1"/>
</dbReference>
<keyword evidence="9" id="KW-0677">Repeat</keyword>
<keyword evidence="15" id="KW-0675">Receptor</keyword>
<evidence type="ECO:0000256" key="11">
    <source>
        <dbReference type="ARBA" id="ARBA00022777"/>
    </source>
</evidence>
<comment type="caution">
    <text evidence="21">The sequence shown here is derived from an EMBL/GenBank/DDBJ whole genome shotgun (WGS) entry which is preliminary data.</text>
</comment>
<dbReference type="PANTHER" id="PTHR45631:SF202">
    <property type="entry name" value="SENESCENCE-INDUCED RECEPTOR-LIKE SERINE_THREONINE-PROTEIN KINASE"/>
    <property type="match status" value="1"/>
</dbReference>
<keyword evidence="6" id="KW-0808">Transferase</keyword>
<evidence type="ECO:0000256" key="18">
    <source>
        <dbReference type="PROSITE-ProRule" id="PRU10141"/>
    </source>
</evidence>
<dbReference type="InterPro" id="IPR011009">
    <property type="entry name" value="Kinase-like_dom_sf"/>
</dbReference>
<dbReference type="InterPro" id="IPR001611">
    <property type="entry name" value="Leu-rich_rpt"/>
</dbReference>
<comment type="subcellular location">
    <subcellularLocation>
        <location evidence="1">Membrane</location>
        <topology evidence="1">Single-pass membrane protein</topology>
    </subcellularLocation>
</comment>
<dbReference type="PROSITE" id="PS50011">
    <property type="entry name" value="PROTEIN_KINASE_DOM"/>
    <property type="match status" value="1"/>
</dbReference>
<dbReference type="InterPro" id="IPR001245">
    <property type="entry name" value="Ser-Thr/Tyr_kinase_cat_dom"/>
</dbReference>
<proteinExistence type="predicted"/>
<dbReference type="FunFam" id="3.30.200.20:FF:000394">
    <property type="entry name" value="Leucine-rich repeat receptor-like protein kinase"/>
    <property type="match status" value="1"/>
</dbReference>
<comment type="catalytic activity">
    <reaction evidence="16">
        <text>L-threonyl-[protein] + ATP = O-phospho-L-threonyl-[protein] + ADP + H(+)</text>
        <dbReference type="Rhea" id="RHEA:46608"/>
        <dbReference type="Rhea" id="RHEA-COMP:11060"/>
        <dbReference type="Rhea" id="RHEA-COMP:11605"/>
        <dbReference type="ChEBI" id="CHEBI:15378"/>
        <dbReference type="ChEBI" id="CHEBI:30013"/>
        <dbReference type="ChEBI" id="CHEBI:30616"/>
        <dbReference type="ChEBI" id="CHEBI:61977"/>
        <dbReference type="ChEBI" id="CHEBI:456216"/>
        <dbReference type="EC" id="2.7.11.1"/>
    </reaction>
</comment>
<keyword evidence="3" id="KW-0723">Serine/threonine-protein kinase</keyword>
<dbReference type="InterPro" id="IPR008271">
    <property type="entry name" value="Ser/Thr_kinase_AS"/>
</dbReference>
<evidence type="ECO:0000256" key="17">
    <source>
        <dbReference type="ARBA" id="ARBA00048679"/>
    </source>
</evidence>
<dbReference type="Pfam" id="PF00560">
    <property type="entry name" value="LRR_1"/>
    <property type="match status" value="1"/>
</dbReference>
<dbReference type="Gene3D" id="3.80.10.10">
    <property type="entry name" value="Ribonuclease Inhibitor"/>
    <property type="match status" value="1"/>
</dbReference>
<dbReference type="GO" id="GO:0016020">
    <property type="term" value="C:membrane"/>
    <property type="evidence" value="ECO:0007669"/>
    <property type="project" value="UniProtKB-SubCell"/>
</dbReference>
<dbReference type="SMART" id="SM00220">
    <property type="entry name" value="S_TKc"/>
    <property type="match status" value="1"/>
</dbReference>
<dbReference type="SUPFAM" id="SSF56112">
    <property type="entry name" value="Protein kinase-like (PK-like)"/>
    <property type="match status" value="1"/>
</dbReference>
<keyword evidence="7 19" id="KW-0812">Transmembrane</keyword>
<dbReference type="Gene3D" id="1.10.510.10">
    <property type="entry name" value="Transferase(Phosphotransferase) domain 1"/>
    <property type="match status" value="1"/>
</dbReference>
<dbReference type="EMBL" id="JARAOO010000007">
    <property type="protein sequence ID" value="KAJ7963121.1"/>
    <property type="molecule type" value="Genomic_DNA"/>
</dbReference>
<keyword evidence="10 18" id="KW-0547">Nucleotide-binding</keyword>
<feature type="domain" description="Protein kinase" evidence="20">
    <location>
        <begin position="607"/>
        <end position="879"/>
    </location>
</feature>
<evidence type="ECO:0000313" key="21">
    <source>
        <dbReference type="EMBL" id="KAJ7963121.1"/>
    </source>
</evidence>
<dbReference type="InterPro" id="IPR024788">
    <property type="entry name" value="Malectin-like_Carb-bd_dom"/>
</dbReference>
<dbReference type="FunFam" id="1.10.510.10:FF:000146">
    <property type="entry name" value="LRR receptor-like serine/threonine-protein kinase IOS1"/>
    <property type="match status" value="1"/>
</dbReference>
<keyword evidence="22" id="KW-1185">Reference proteome</keyword>
<evidence type="ECO:0000256" key="15">
    <source>
        <dbReference type="ARBA" id="ARBA00023170"/>
    </source>
</evidence>
<name>A0AAD7LTJ5_QUISA</name>
<feature type="transmembrane region" description="Helical" evidence="19">
    <location>
        <begin position="7"/>
        <end position="27"/>
    </location>
</feature>
<evidence type="ECO:0000256" key="4">
    <source>
        <dbReference type="ARBA" id="ARBA00022553"/>
    </source>
</evidence>
<dbReference type="PROSITE" id="PS00107">
    <property type="entry name" value="PROTEIN_KINASE_ATP"/>
    <property type="match status" value="1"/>
</dbReference>